<dbReference type="PANTHER" id="PTHR28570:SF3">
    <property type="entry name" value="ASPARTYL AMINOPEPTIDASE"/>
    <property type="match status" value="1"/>
</dbReference>
<dbReference type="PANTHER" id="PTHR28570">
    <property type="entry name" value="ASPARTYL AMINOPEPTIDASE"/>
    <property type="match status" value="1"/>
</dbReference>
<evidence type="ECO:0000256" key="7">
    <source>
        <dbReference type="ARBA" id="ARBA00022833"/>
    </source>
</evidence>
<evidence type="ECO:0000256" key="10">
    <source>
        <dbReference type="RuleBase" id="RU004387"/>
    </source>
</evidence>
<keyword evidence="7 9" id="KW-0862">Zinc</keyword>
<organism evidence="12 13">
    <name type="scientific">Brachybacterium rhamnosum</name>
    <dbReference type="NCBI Taxonomy" id="173361"/>
    <lineage>
        <taxon>Bacteria</taxon>
        <taxon>Bacillati</taxon>
        <taxon>Actinomycetota</taxon>
        <taxon>Actinomycetes</taxon>
        <taxon>Micrococcales</taxon>
        <taxon>Dermabacteraceae</taxon>
        <taxon>Brachybacterium</taxon>
    </lineage>
</organism>
<keyword evidence="3 9" id="KW-0031">Aminopeptidase</keyword>
<evidence type="ECO:0000256" key="6">
    <source>
        <dbReference type="ARBA" id="ARBA00022801"/>
    </source>
</evidence>
<dbReference type="Gene3D" id="2.30.250.10">
    <property type="entry name" value="Aminopeptidase i, Domain 2"/>
    <property type="match status" value="1"/>
</dbReference>
<dbReference type="EMBL" id="JBHUFL010000002">
    <property type="protein sequence ID" value="MFD1835107.1"/>
    <property type="molecule type" value="Genomic_DNA"/>
</dbReference>
<evidence type="ECO:0000256" key="4">
    <source>
        <dbReference type="ARBA" id="ARBA00022670"/>
    </source>
</evidence>
<dbReference type="InterPro" id="IPR023358">
    <property type="entry name" value="Peptidase_M18_dom2"/>
</dbReference>
<dbReference type="GO" id="GO:0004177">
    <property type="term" value="F:aminopeptidase activity"/>
    <property type="evidence" value="ECO:0007669"/>
    <property type="project" value="UniProtKB-KW"/>
</dbReference>
<accession>A0ABW4PW94</accession>
<evidence type="ECO:0000256" key="3">
    <source>
        <dbReference type="ARBA" id="ARBA00022438"/>
    </source>
</evidence>
<evidence type="ECO:0000256" key="2">
    <source>
        <dbReference type="ARBA" id="ARBA00008290"/>
    </source>
</evidence>
<keyword evidence="4 9" id="KW-0645">Protease</keyword>
<feature type="compositionally biased region" description="Low complexity" evidence="11">
    <location>
        <begin position="11"/>
        <end position="22"/>
    </location>
</feature>
<feature type="region of interest" description="Disordered" evidence="11">
    <location>
        <begin position="1"/>
        <end position="24"/>
    </location>
</feature>
<dbReference type="SUPFAM" id="SSF53187">
    <property type="entry name" value="Zn-dependent exopeptidases"/>
    <property type="match status" value="1"/>
</dbReference>
<gene>
    <name evidence="12" type="ORF">ACFSDA_08450</name>
</gene>
<keyword evidence="5 9" id="KW-0479">Metal-binding</keyword>
<comment type="cofactor">
    <cofactor evidence="1 10">
        <name>Zn(2+)</name>
        <dbReference type="ChEBI" id="CHEBI:29105"/>
    </cofactor>
</comment>
<keyword evidence="13" id="KW-1185">Reference proteome</keyword>
<reference evidence="13" key="1">
    <citation type="journal article" date="2019" name="Int. J. Syst. Evol. Microbiol.">
        <title>The Global Catalogue of Microorganisms (GCM) 10K type strain sequencing project: providing services to taxonomists for standard genome sequencing and annotation.</title>
        <authorList>
            <consortium name="The Broad Institute Genomics Platform"/>
            <consortium name="The Broad Institute Genome Sequencing Center for Infectious Disease"/>
            <person name="Wu L."/>
            <person name="Ma J."/>
        </authorList>
    </citation>
    <scope>NUCLEOTIDE SEQUENCE [LARGE SCALE GENOMIC DNA]</scope>
    <source>
        <strain evidence="13">JCM 11650</strain>
    </source>
</reference>
<evidence type="ECO:0000256" key="9">
    <source>
        <dbReference type="RuleBase" id="RU004386"/>
    </source>
</evidence>
<sequence length="459" mass="47853">MTSTAEHPARPSGSTGPSGPSSQARDVALDLGAFVTASPSSYHAVAEAARRLEAGGFRSLLETEDWTAEDVAGERYVIRDGSIIAWSAPEGSDSRSAWRIVGSHTDSPALKLKPTPRYGGGEGVAQVGVEVYGGPLLNSWLDRELRLAGRLTLWDGTTVLTSTGPLLRIPQLAVHLDRAVNKEGLVLDPQRHLQPVLGLEGQAGQAGQGGQGGLDVMAILAAEAGVDAEDVAGFDVVTVDAQAPALFGAHEEFLASARLDNLTSVHAEVEALLSVADGPREEGDPIALLVANDHEEVGSASRSGAAGPFLEDVLVRMHAALGGDDASRRRAFASSLVVSADAGHAVHPNYPERHDPVTRPRLGEGPMLKINAQQRYATDAVGIAAFVAACDDAGVPHQHFVSNNAMPCGSTIGPITATRLGITTVDVGITLLSMHSAREMCAVEDPLLLQKACAAFLRG</sequence>
<evidence type="ECO:0000256" key="11">
    <source>
        <dbReference type="SAM" id="MobiDB-lite"/>
    </source>
</evidence>
<protein>
    <recommendedName>
        <fullName evidence="10">M18 family aminopeptidase</fullName>
        <ecNumber evidence="10">3.4.11.-</ecNumber>
    </recommendedName>
</protein>
<proteinExistence type="inferred from homology"/>
<evidence type="ECO:0000313" key="13">
    <source>
        <dbReference type="Proteomes" id="UP001597280"/>
    </source>
</evidence>
<evidence type="ECO:0000256" key="1">
    <source>
        <dbReference type="ARBA" id="ARBA00001947"/>
    </source>
</evidence>
<evidence type="ECO:0000256" key="8">
    <source>
        <dbReference type="ARBA" id="ARBA00023049"/>
    </source>
</evidence>
<dbReference type="CDD" id="cd05658">
    <property type="entry name" value="M18_DAP"/>
    <property type="match status" value="1"/>
</dbReference>
<name>A0ABW4PW94_9MICO</name>
<dbReference type="RefSeq" id="WP_343904302.1">
    <property type="nucleotide sequence ID" value="NZ_BAAAIS010000002.1"/>
</dbReference>
<keyword evidence="8 9" id="KW-0482">Metalloprotease</keyword>
<dbReference type="Pfam" id="PF02127">
    <property type="entry name" value="Peptidase_M18"/>
    <property type="match status" value="1"/>
</dbReference>
<comment type="caution">
    <text evidence="12">The sequence shown here is derived from an EMBL/GenBank/DDBJ whole genome shotgun (WGS) entry which is preliminary data.</text>
</comment>
<dbReference type="Proteomes" id="UP001597280">
    <property type="component" value="Unassembled WGS sequence"/>
</dbReference>
<comment type="similarity">
    <text evidence="2 9">Belongs to the peptidase M18 family.</text>
</comment>
<dbReference type="EC" id="3.4.11.-" evidence="10"/>
<dbReference type="InterPro" id="IPR001948">
    <property type="entry name" value="Peptidase_M18"/>
</dbReference>
<dbReference type="SUPFAM" id="SSF101821">
    <property type="entry name" value="Aminopeptidase/glucanase lid domain"/>
    <property type="match status" value="1"/>
</dbReference>
<evidence type="ECO:0000256" key="5">
    <source>
        <dbReference type="ARBA" id="ARBA00022723"/>
    </source>
</evidence>
<dbReference type="PRINTS" id="PR00932">
    <property type="entry name" value="AMINO1PTASE"/>
</dbReference>
<dbReference type="Gene3D" id="3.40.630.10">
    <property type="entry name" value="Zn peptidases"/>
    <property type="match status" value="1"/>
</dbReference>
<evidence type="ECO:0000313" key="12">
    <source>
        <dbReference type="EMBL" id="MFD1835107.1"/>
    </source>
</evidence>
<keyword evidence="6 9" id="KW-0378">Hydrolase</keyword>
<dbReference type="NCBIfam" id="NF002759">
    <property type="entry name" value="PRK02813.1"/>
    <property type="match status" value="1"/>
</dbReference>